<protein>
    <submittedName>
        <fullName evidence="1">Uncharacterized protein</fullName>
    </submittedName>
</protein>
<proteinExistence type="predicted"/>
<evidence type="ECO:0000313" key="2">
    <source>
        <dbReference type="Proteomes" id="UP001732700"/>
    </source>
</evidence>
<evidence type="ECO:0000313" key="1">
    <source>
        <dbReference type="EnsemblPlants" id="AVESA.00010b.r2.4AG0651150.1.CDS"/>
    </source>
</evidence>
<dbReference type="Proteomes" id="UP001732700">
    <property type="component" value="Chromosome 4A"/>
</dbReference>
<reference evidence="1" key="2">
    <citation type="submission" date="2025-09" db="UniProtKB">
        <authorList>
            <consortium name="EnsemblPlants"/>
        </authorList>
    </citation>
    <scope>IDENTIFICATION</scope>
</reference>
<accession>A0ACD5WN39</accession>
<sequence length="719" mass="78865">MAPGGHLDASERRRQRHRASSVMRKAMSKEVRDGWAMLGYCFALRFRVATLYLKIWWVRPRVFLGRVHISFPFLSLSLFPFLALPPGTNSPITPPIPSRSDPAKMSSGHPDPADSNPSPRDASGSTGGRRRIAYSREFLISVGTSSEACTRLPVGLDASKLSELSLVETGSSGRYVAPFGRLGAACSGNTDVKSNQLDMHPGNQCRHNWQSKEHDGLLGSGAFPRMPCYAGPLASNDQGSIYPLTRKSGGYQPTRQYKAPPVSHQNVDLINTVTFGSFGNWDKDRVEEERKRRASFQPIRKDQHHALQENKKAPDSDKENLGDCISLLLQNSAGTRDPLTKSDKQGGLNVSSLPRDDGIKTAPLLPAPTTSALKPLGFTNGLPHKMFQIQSSNSSSNSEIQKLNTEDIMESSMLDQRFSGGGIPGSGHVETLSPEHLGHFHTRPGTVVECNNPAFSGLSQKSAIFDEEGVEIHLPEEDTLFSVHDFLHTQNTDNLSAAEQARVEGILSKDKVADLNYRFQSLDVSGPQFHDQIDPNNLYRLFESRPDADPPKRNAGTMFLPSKASDRNQEAPFDMPKAIQHGAHCLLPQDMKSMHHVLAAPGGPCAGPAAPHHIILQNTTMPGSFFPPQGFQRCAFLPQPVHRMPDYRTEMTGGNSFQMHYYQPSYGETAMMMMAGPAGPSTGINQAGAFDRPAQMKLRASSRQVHPTVAGPSWFLRTF</sequence>
<dbReference type="EnsemblPlants" id="AVESA.00010b.r2.4AG0651150.1">
    <property type="protein sequence ID" value="AVESA.00010b.r2.4AG0651150.1.CDS"/>
    <property type="gene ID" value="AVESA.00010b.r2.4AG0651150"/>
</dbReference>
<keyword evidence="2" id="KW-1185">Reference proteome</keyword>
<organism evidence="1 2">
    <name type="scientific">Avena sativa</name>
    <name type="common">Oat</name>
    <dbReference type="NCBI Taxonomy" id="4498"/>
    <lineage>
        <taxon>Eukaryota</taxon>
        <taxon>Viridiplantae</taxon>
        <taxon>Streptophyta</taxon>
        <taxon>Embryophyta</taxon>
        <taxon>Tracheophyta</taxon>
        <taxon>Spermatophyta</taxon>
        <taxon>Magnoliopsida</taxon>
        <taxon>Liliopsida</taxon>
        <taxon>Poales</taxon>
        <taxon>Poaceae</taxon>
        <taxon>BOP clade</taxon>
        <taxon>Pooideae</taxon>
        <taxon>Poodae</taxon>
        <taxon>Poeae</taxon>
        <taxon>Poeae Chloroplast Group 1 (Aveneae type)</taxon>
        <taxon>Aveninae</taxon>
        <taxon>Avena</taxon>
    </lineage>
</organism>
<reference evidence="1" key="1">
    <citation type="submission" date="2021-05" db="EMBL/GenBank/DDBJ databases">
        <authorList>
            <person name="Scholz U."/>
            <person name="Mascher M."/>
            <person name="Fiebig A."/>
        </authorList>
    </citation>
    <scope>NUCLEOTIDE SEQUENCE [LARGE SCALE GENOMIC DNA]</scope>
</reference>
<name>A0ACD5WN39_AVESA</name>